<dbReference type="EMBL" id="VSSQ01077775">
    <property type="protein sequence ID" value="MPN27771.1"/>
    <property type="molecule type" value="Genomic_DNA"/>
</dbReference>
<dbReference type="AlphaFoldDB" id="A0A645GLE5"/>
<gene>
    <name evidence="1" type="ORF">SDC9_175205</name>
</gene>
<proteinExistence type="predicted"/>
<accession>A0A645GLE5</accession>
<evidence type="ECO:0000313" key="1">
    <source>
        <dbReference type="EMBL" id="MPN27771.1"/>
    </source>
</evidence>
<name>A0A645GLE5_9ZZZZ</name>
<protein>
    <submittedName>
        <fullName evidence="1">Uncharacterized protein</fullName>
    </submittedName>
</protein>
<sequence>MDACLLHAVDGASFFTPGVGKVKVLLERAFQAAHGVLCLRFEGGRDLDDLHRRIAEQGQQIGLQLGLQFVLARLAREHHHKAQSAAVQH</sequence>
<organism evidence="1">
    <name type="scientific">bioreactor metagenome</name>
    <dbReference type="NCBI Taxonomy" id="1076179"/>
    <lineage>
        <taxon>unclassified sequences</taxon>
        <taxon>metagenomes</taxon>
        <taxon>ecological metagenomes</taxon>
    </lineage>
</organism>
<comment type="caution">
    <text evidence="1">The sequence shown here is derived from an EMBL/GenBank/DDBJ whole genome shotgun (WGS) entry which is preliminary data.</text>
</comment>
<reference evidence="1" key="1">
    <citation type="submission" date="2019-08" db="EMBL/GenBank/DDBJ databases">
        <authorList>
            <person name="Kucharzyk K."/>
            <person name="Murdoch R.W."/>
            <person name="Higgins S."/>
            <person name="Loffler F."/>
        </authorList>
    </citation>
    <scope>NUCLEOTIDE SEQUENCE</scope>
</reference>